<gene>
    <name evidence="2" type="ORF">J2S17_003106</name>
</gene>
<dbReference type="EMBL" id="JAUSUB010000013">
    <property type="protein sequence ID" value="MDQ0271218.1"/>
    <property type="molecule type" value="Genomic_DNA"/>
</dbReference>
<keyword evidence="1" id="KW-1133">Transmembrane helix</keyword>
<dbReference type="Proteomes" id="UP001238088">
    <property type="component" value="Unassembled WGS sequence"/>
</dbReference>
<sequence>MVNPLSKVFSFFILIGCLFIVPLFFSFIKADDLAEINAQNVVTKFVDSVRNKGYISPSMYNDFVYDLESTGYLFDIELSHEKKTFHPVYEDPADSGTFKGDYIVDYDNYYSKQINKVLFPDNSLPIESESRVYKLMVGDYFKVTVQNMNRTKATIVHDFLTFGNTGNPTVIHIPYGGMVHNEDY</sequence>
<keyword evidence="3" id="KW-1185">Reference proteome</keyword>
<name>A0ABU0ALE9_9BACI</name>
<accession>A0ABU0ALE9</accession>
<reference evidence="2 3" key="1">
    <citation type="submission" date="2023-07" db="EMBL/GenBank/DDBJ databases">
        <title>Genomic Encyclopedia of Type Strains, Phase IV (KMG-IV): sequencing the most valuable type-strain genomes for metagenomic binning, comparative biology and taxonomic classification.</title>
        <authorList>
            <person name="Goeker M."/>
        </authorList>
    </citation>
    <scope>NUCLEOTIDE SEQUENCE [LARGE SCALE GENOMIC DNA]</scope>
    <source>
        <strain evidence="2 3">DSM 23494</strain>
    </source>
</reference>
<evidence type="ECO:0000256" key="1">
    <source>
        <dbReference type="SAM" id="Phobius"/>
    </source>
</evidence>
<protein>
    <submittedName>
        <fullName evidence="2">Uncharacterized protein</fullName>
    </submittedName>
</protein>
<keyword evidence="1" id="KW-0472">Membrane</keyword>
<feature type="transmembrane region" description="Helical" evidence="1">
    <location>
        <begin position="6"/>
        <end position="28"/>
    </location>
</feature>
<organism evidence="2 3">
    <name type="scientific">Cytobacillus purgationiresistens</name>
    <dbReference type="NCBI Taxonomy" id="863449"/>
    <lineage>
        <taxon>Bacteria</taxon>
        <taxon>Bacillati</taxon>
        <taxon>Bacillota</taxon>
        <taxon>Bacilli</taxon>
        <taxon>Bacillales</taxon>
        <taxon>Bacillaceae</taxon>
        <taxon>Cytobacillus</taxon>
    </lineage>
</organism>
<evidence type="ECO:0000313" key="3">
    <source>
        <dbReference type="Proteomes" id="UP001238088"/>
    </source>
</evidence>
<dbReference type="RefSeq" id="WP_307476221.1">
    <property type="nucleotide sequence ID" value="NZ_JAUSUB010000013.1"/>
</dbReference>
<evidence type="ECO:0000313" key="2">
    <source>
        <dbReference type="EMBL" id="MDQ0271218.1"/>
    </source>
</evidence>
<comment type="caution">
    <text evidence="2">The sequence shown here is derived from an EMBL/GenBank/DDBJ whole genome shotgun (WGS) entry which is preliminary data.</text>
</comment>
<keyword evidence="1" id="KW-0812">Transmembrane</keyword>
<proteinExistence type="predicted"/>